<evidence type="ECO:0000313" key="2">
    <source>
        <dbReference type="Proteomes" id="UP000489600"/>
    </source>
</evidence>
<gene>
    <name evidence="1" type="ORF">ANE_LOCUS13270</name>
</gene>
<dbReference type="EMBL" id="CABITT030000004">
    <property type="protein sequence ID" value="VVB02826.1"/>
    <property type="molecule type" value="Genomic_DNA"/>
</dbReference>
<comment type="caution">
    <text evidence="1">The sequence shown here is derived from an EMBL/GenBank/DDBJ whole genome shotgun (WGS) entry which is preliminary data.</text>
</comment>
<dbReference type="Proteomes" id="UP000489600">
    <property type="component" value="Unassembled WGS sequence"/>
</dbReference>
<sequence length="93" mass="10548">MEEDGKMTGLANGFYGSSRPCYGLKKAQHDYWRTTKPVHEGNSGKQLMQKIAELVLKHPERVKKQDSQKAKKQEPQAYTSKVNELELISTAIL</sequence>
<protein>
    <submittedName>
        <fullName evidence="1">Uncharacterized protein</fullName>
    </submittedName>
</protein>
<dbReference type="AlphaFoldDB" id="A0A565BMM0"/>
<name>A0A565BMM0_9BRAS</name>
<accession>A0A565BMM0</accession>
<proteinExistence type="predicted"/>
<organism evidence="1 2">
    <name type="scientific">Arabis nemorensis</name>
    <dbReference type="NCBI Taxonomy" id="586526"/>
    <lineage>
        <taxon>Eukaryota</taxon>
        <taxon>Viridiplantae</taxon>
        <taxon>Streptophyta</taxon>
        <taxon>Embryophyta</taxon>
        <taxon>Tracheophyta</taxon>
        <taxon>Spermatophyta</taxon>
        <taxon>Magnoliopsida</taxon>
        <taxon>eudicotyledons</taxon>
        <taxon>Gunneridae</taxon>
        <taxon>Pentapetalae</taxon>
        <taxon>rosids</taxon>
        <taxon>malvids</taxon>
        <taxon>Brassicales</taxon>
        <taxon>Brassicaceae</taxon>
        <taxon>Arabideae</taxon>
        <taxon>Arabis</taxon>
    </lineage>
</organism>
<evidence type="ECO:0000313" key="1">
    <source>
        <dbReference type="EMBL" id="VVB02826.1"/>
    </source>
</evidence>
<keyword evidence="2" id="KW-1185">Reference proteome</keyword>
<reference evidence="1" key="1">
    <citation type="submission" date="2019-07" db="EMBL/GenBank/DDBJ databases">
        <authorList>
            <person name="Dittberner H."/>
        </authorList>
    </citation>
    <scope>NUCLEOTIDE SEQUENCE [LARGE SCALE GENOMIC DNA]</scope>
</reference>